<dbReference type="Pfam" id="PF02616">
    <property type="entry name" value="SMC_ScpA"/>
    <property type="match status" value="1"/>
</dbReference>
<accession>A0A2M7DEM7</accession>
<dbReference type="PANTHER" id="PTHR33969">
    <property type="entry name" value="SEGREGATION AND CONDENSATION PROTEIN A"/>
    <property type="match status" value="1"/>
</dbReference>
<evidence type="ECO:0000313" key="2">
    <source>
        <dbReference type="EMBL" id="PIV47314.1"/>
    </source>
</evidence>
<dbReference type="Gene3D" id="1.10.10.580">
    <property type="entry name" value="Structural maintenance of chromosome 1. Chain E"/>
    <property type="match status" value="1"/>
</dbReference>
<protein>
    <recommendedName>
        <fullName evidence="1">Segregation and condensation protein A</fullName>
    </recommendedName>
</protein>
<name>A0A2M7DEM7_9BACT</name>
<organism evidence="2 3">
    <name type="scientific">bacterium (Candidatus Gribaldobacteria) CG02_land_8_20_14_3_00_41_15</name>
    <dbReference type="NCBI Taxonomy" id="2014270"/>
    <lineage>
        <taxon>Bacteria</taxon>
        <taxon>Candidatus Gribaldobacteria</taxon>
    </lineage>
</organism>
<evidence type="ECO:0000256" key="1">
    <source>
        <dbReference type="ARBA" id="ARBA00044777"/>
    </source>
</evidence>
<dbReference type="Proteomes" id="UP000229030">
    <property type="component" value="Unassembled WGS sequence"/>
</dbReference>
<dbReference type="AlphaFoldDB" id="A0A2M7DEM7"/>
<evidence type="ECO:0000313" key="3">
    <source>
        <dbReference type="Proteomes" id="UP000229030"/>
    </source>
</evidence>
<dbReference type="EMBL" id="PETV01000017">
    <property type="protein sequence ID" value="PIV47314.1"/>
    <property type="molecule type" value="Genomic_DNA"/>
</dbReference>
<dbReference type="InterPro" id="IPR023093">
    <property type="entry name" value="ScpA-like_C"/>
</dbReference>
<dbReference type="InterPro" id="IPR003768">
    <property type="entry name" value="ScpA"/>
</dbReference>
<comment type="caution">
    <text evidence="2">The sequence shown here is derived from an EMBL/GenBank/DDBJ whole genome shotgun (WGS) entry which is preliminary data.</text>
</comment>
<proteinExistence type="predicted"/>
<sequence>MMDFKTEKFEGPLGLLLQLIEQEELDITEVSLAKIADQYLDYIKKLDVANPDEMADFLVIAAKLLYIKSKALLPYLYTEKDEGIEELEQQLKMYKEFLEAMRIIEAMISRKKFMFAREFDKKAILANLKIFSPPAKLAKENLASVFRNLISQIKPEEEALEEEKLERKINIEDKILAIQKALLDKIRVNFSKFLAKAGSKTEVIVSFLAILELIKQRDIMVSQEGLFSEIIISGNKKF</sequence>
<reference evidence="3" key="1">
    <citation type="submission" date="2017-09" db="EMBL/GenBank/DDBJ databases">
        <title>Depth-based differentiation of microbial function through sediment-hosted aquifers and enrichment of novel symbionts in the deep terrestrial subsurface.</title>
        <authorList>
            <person name="Probst A.J."/>
            <person name="Ladd B."/>
            <person name="Jarett J.K."/>
            <person name="Geller-Mcgrath D.E."/>
            <person name="Sieber C.M.K."/>
            <person name="Emerson J.B."/>
            <person name="Anantharaman K."/>
            <person name="Thomas B.C."/>
            <person name="Malmstrom R."/>
            <person name="Stieglmeier M."/>
            <person name="Klingl A."/>
            <person name="Woyke T."/>
            <person name="Ryan C.M."/>
            <person name="Banfield J.F."/>
        </authorList>
    </citation>
    <scope>NUCLEOTIDE SEQUENCE [LARGE SCALE GENOMIC DNA]</scope>
</reference>
<dbReference type="PANTHER" id="PTHR33969:SF2">
    <property type="entry name" value="SEGREGATION AND CONDENSATION PROTEIN A"/>
    <property type="match status" value="1"/>
</dbReference>
<dbReference type="Gene3D" id="6.10.250.2410">
    <property type="match status" value="1"/>
</dbReference>
<gene>
    <name evidence="2" type="ORF">COS21_00615</name>
</gene>